<dbReference type="PATRIC" id="fig|1121865.3.peg.870"/>
<dbReference type="RefSeq" id="WP_016183045.1">
    <property type="nucleotide sequence ID" value="NZ_JXKI01000009.1"/>
</dbReference>
<organism evidence="1 2">
    <name type="scientific">Enterococcus columbae DSM 7374 = ATCC 51263</name>
    <dbReference type="NCBI Taxonomy" id="1121865"/>
    <lineage>
        <taxon>Bacteria</taxon>
        <taxon>Bacillati</taxon>
        <taxon>Bacillota</taxon>
        <taxon>Bacilli</taxon>
        <taxon>Lactobacillales</taxon>
        <taxon>Enterococcaceae</taxon>
        <taxon>Enterococcus</taxon>
    </lineage>
</organism>
<dbReference type="eggNOG" id="ENOG5033BSS">
    <property type="taxonomic scope" value="Bacteria"/>
</dbReference>
<proteinExistence type="predicted"/>
<keyword evidence="2" id="KW-1185">Reference proteome</keyword>
<gene>
    <name evidence="1" type="ORF">I568_00323</name>
</gene>
<dbReference type="AlphaFoldDB" id="S0KPN7"/>
<protein>
    <submittedName>
        <fullName evidence="1">Uncharacterized protein</fullName>
    </submittedName>
</protein>
<dbReference type="STRING" id="1121865.OMW_00883"/>
<dbReference type="OrthoDB" id="2146345at2"/>
<comment type="caution">
    <text evidence="1">The sequence shown here is derived from an EMBL/GenBank/DDBJ whole genome shotgun (WGS) entry which is preliminary data.</text>
</comment>
<sequence length="61" mass="7144">MKTKEEFTNLLQSLQAGEIQEIIVKHDEFFSFREAWLVLENRNDVVGEAGLNGEIIYRMKD</sequence>
<dbReference type="Proteomes" id="UP000014113">
    <property type="component" value="Unassembled WGS sequence"/>
</dbReference>
<reference evidence="1 2" key="1">
    <citation type="submission" date="2013-03" db="EMBL/GenBank/DDBJ databases">
        <title>The Genome Sequence of Enterococcus columbae ATCC_51263 (PacBio/Illumina hybrid assembly).</title>
        <authorList>
            <consortium name="The Broad Institute Genomics Platform"/>
            <consortium name="The Broad Institute Genome Sequencing Center for Infectious Disease"/>
            <person name="Earl A."/>
            <person name="Russ C."/>
            <person name="Gilmore M."/>
            <person name="Surin D."/>
            <person name="Walker B."/>
            <person name="Young S."/>
            <person name="Zeng Q."/>
            <person name="Gargeya S."/>
            <person name="Fitzgerald M."/>
            <person name="Haas B."/>
            <person name="Abouelleil A."/>
            <person name="Allen A.W."/>
            <person name="Alvarado L."/>
            <person name="Arachchi H.M."/>
            <person name="Berlin A.M."/>
            <person name="Chapman S.B."/>
            <person name="Gainer-Dewar J."/>
            <person name="Goldberg J."/>
            <person name="Griggs A."/>
            <person name="Gujja S."/>
            <person name="Hansen M."/>
            <person name="Howarth C."/>
            <person name="Imamovic A."/>
            <person name="Ireland A."/>
            <person name="Larimer J."/>
            <person name="McCowan C."/>
            <person name="Murphy C."/>
            <person name="Pearson M."/>
            <person name="Poon T.W."/>
            <person name="Priest M."/>
            <person name="Roberts A."/>
            <person name="Saif S."/>
            <person name="Shea T."/>
            <person name="Sisk P."/>
            <person name="Sykes S."/>
            <person name="Wortman J."/>
            <person name="Nusbaum C."/>
            <person name="Birren B."/>
        </authorList>
    </citation>
    <scope>NUCLEOTIDE SEQUENCE [LARGE SCALE GENOMIC DNA]</scope>
    <source>
        <strain evidence="1 2">ATCC 51263</strain>
    </source>
</reference>
<accession>S0KPN7</accession>
<evidence type="ECO:0000313" key="1">
    <source>
        <dbReference type="EMBL" id="EOW87658.1"/>
    </source>
</evidence>
<name>S0KPN7_9ENTE</name>
<dbReference type="EMBL" id="ASWJ01000002">
    <property type="protein sequence ID" value="EOW87658.1"/>
    <property type="molecule type" value="Genomic_DNA"/>
</dbReference>
<evidence type="ECO:0000313" key="2">
    <source>
        <dbReference type="Proteomes" id="UP000014113"/>
    </source>
</evidence>